<dbReference type="InterPro" id="IPR007472">
    <property type="entry name" value="N-end_Aminoacyl_Trfase_C"/>
</dbReference>
<proteinExistence type="inferred from homology"/>
<dbReference type="Pfam" id="PF04376">
    <property type="entry name" value="ATE_N"/>
    <property type="match status" value="1"/>
</dbReference>
<dbReference type="AlphaFoldDB" id="A0AAW0GXC3"/>
<name>A0AAW0GXC3_9APHY</name>
<dbReference type="InterPro" id="IPR007471">
    <property type="entry name" value="N-end_Aminoacyl_Trfase_N"/>
</dbReference>
<sequence>MSSTLSIIQPLTPHNSTCGYCSPPGQRSVAKSNYHSAELSADRLSCMAYQGMIDRGWRRSGTYCYKPDMKRSCCPQYTIRLDALEFKPSKSQRKLINRFNRFIFHGDEKEPSTGSGNKKQAKKEAPFALTVDLHASESRTIQDGSVKHKFEVTLEHSSFTEEKFDLFEIYQKDIHHEDDKDPDGFNRFLVETPLHYEAIPYPGTKPDHLPSEYGSYHQLYRLDGELIAMGIIDILPHCVSSVYFMYNSTWERFSLGRLSALREISLAREIHDAGVPNMQFLYMGFYIHSCPKMRYKGEYSPSFLADPEDYSWHPLGQCKTLLDNHRFACFTHPEHSLTEVYKGPADGTDIPPEGLDEVQCFDSIHQNKIVTKSITDSYQWRVAHMRKRIITTVNGLGLPLAKEIIFYV</sequence>
<dbReference type="EC" id="2.3.2.8" evidence="2"/>
<evidence type="ECO:0000256" key="1">
    <source>
        <dbReference type="ARBA" id="ARBA00009991"/>
    </source>
</evidence>
<evidence type="ECO:0000313" key="8">
    <source>
        <dbReference type="Proteomes" id="UP001385951"/>
    </source>
</evidence>
<dbReference type="InterPro" id="IPR030700">
    <property type="entry name" value="N-end_Aminoacyl_Trfase"/>
</dbReference>
<keyword evidence="8" id="KW-1185">Reference proteome</keyword>
<keyword evidence="4" id="KW-0012">Acyltransferase</keyword>
<comment type="similarity">
    <text evidence="1">Belongs to the R-transferase family.</text>
</comment>
<feature type="domain" description="N-end rule aminoacyl transferase C-terminal" evidence="6">
    <location>
        <begin position="162"/>
        <end position="304"/>
    </location>
</feature>
<evidence type="ECO:0000313" key="7">
    <source>
        <dbReference type="EMBL" id="KAK7695493.1"/>
    </source>
</evidence>
<reference evidence="7 8" key="1">
    <citation type="submission" date="2022-09" db="EMBL/GenBank/DDBJ databases">
        <authorList>
            <person name="Palmer J.M."/>
        </authorList>
    </citation>
    <scope>NUCLEOTIDE SEQUENCE [LARGE SCALE GENOMIC DNA]</scope>
    <source>
        <strain evidence="7 8">DSM 7382</strain>
    </source>
</reference>
<dbReference type="GO" id="GO:0005737">
    <property type="term" value="C:cytoplasm"/>
    <property type="evidence" value="ECO:0007669"/>
    <property type="project" value="TreeGrafter"/>
</dbReference>
<organism evidence="7 8">
    <name type="scientific">Cerrena zonata</name>
    <dbReference type="NCBI Taxonomy" id="2478898"/>
    <lineage>
        <taxon>Eukaryota</taxon>
        <taxon>Fungi</taxon>
        <taxon>Dikarya</taxon>
        <taxon>Basidiomycota</taxon>
        <taxon>Agaricomycotina</taxon>
        <taxon>Agaricomycetes</taxon>
        <taxon>Polyporales</taxon>
        <taxon>Cerrenaceae</taxon>
        <taxon>Cerrena</taxon>
    </lineage>
</organism>
<evidence type="ECO:0000256" key="3">
    <source>
        <dbReference type="ARBA" id="ARBA00022679"/>
    </source>
</evidence>
<dbReference type="Proteomes" id="UP001385951">
    <property type="component" value="Unassembled WGS sequence"/>
</dbReference>
<gene>
    <name evidence="7" type="ORF">QCA50_000129</name>
</gene>
<protein>
    <recommendedName>
        <fullName evidence="2">arginyltransferase</fullName>
        <ecNumber evidence="2">2.3.2.8</ecNumber>
    </recommendedName>
</protein>
<dbReference type="GO" id="GO:0004057">
    <property type="term" value="F:arginyl-tRNA--protein transferase activity"/>
    <property type="evidence" value="ECO:0007669"/>
    <property type="project" value="UniProtKB-EC"/>
</dbReference>
<dbReference type="Pfam" id="PF04377">
    <property type="entry name" value="ATE_C"/>
    <property type="match status" value="1"/>
</dbReference>
<evidence type="ECO:0000259" key="5">
    <source>
        <dbReference type="Pfam" id="PF04376"/>
    </source>
</evidence>
<accession>A0AAW0GXC3</accession>
<evidence type="ECO:0000256" key="2">
    <source>
        <dbReference type="ARBA" id="ARBA00012025"/>
    </source>
</evidence>
<evidence type="ECO:0000256" key="4">
    <source>
        <dbReference type="ARBA" id="ARBA00023315"/>
    </source>
</evidence>
<dbReference type="PANTHER" id="PTHR21367:SF1">
    <property type="entry name" value="ARGINYL-TRNA--PROTEIN TRANSFERASE 1"/>
    <property type="match status" value="1"/>
</dbReference>
<comment type="caution">
    <text evidence="7">The sequence shown here is derived from an EMBL/GenBank/DDBJ whole genome shotgun (WGS) entry which is preliminary data.</text>
</comment>
<evidence type="ECO:0000259" key="6">
    <source>
        <dbReference type="Pfam" id="PF04377"/>
    </source>
</evidence>
<dbReference type="PANTHER" id="PTHR21367">
    <property type="entry name" value="ARGININE-TRNA-PROTEIN TRANSFERASE 1"/>
    <property type="match status" value="1"/>
</dbReference>
<keyword evidence="3" id="KW-0808">Transferase</keyword>
<dbReference type="EMBL" id="JASBNA010000001">
    <property type="protein sequence ID" value="KAK7695493.1"/>
    <property type="molecule type" value="Genomic_DNA"/>
</dbReference>
<feature type="domain" description="N-end aminoacyl transferase N-terminal" evidence="5">
    <location>
        <begin position="16"/>
        <end position="94"/>
    </location>
</feature>